<evidence type="ECO:0000313" key="1">
    <source>
        <dbReference type="EMBL" id="KZT53653.1"/>
    </source>
</evidence>
<accession>A0A165DVZ5</accession>
<protein>
    <submittedName>
        <fullName evidence="1">Uncharacterized protein</fullName>
    </submittedName>
</protein>
<dbReference type="EMBL" id="KV424032">
    <property type="protein sequence ID" value="KZT53653.1"/>
    <property type="molecule type" value="Genomic_DNA"/>
</dbReference>
<evidence type="ECO:0000313" key="2">
    <source>
        <dbReference type="Proteomes" id="UP000076842"/>
    </source>
</evidence>
<proteinExistence type="predicted"/>
<reference evidence="1 2" key="1">
    <citation type="journal article" date="2016" name="Mol. Biol. Evol.">
        <title>Comparative Genomics of Early-Diverging Mushroom-Forming Fungi Provides Insights into the Origins of Lignocellulose Decay Capabilities.</title>
        <authorList>
            <person name="Nagy L.G."/>
            <person name="Riley R."/>
            <person name="Tritt A."/>
            <person name="Adam C."/>
            <person name="Daum C."/>
            <person name="Floudas D."/>
            <person name="Sun H."/>
            <person name="Yadav J.S."/>
            <person name="Pangilinan J."/>
            <person name="Larsson K.H."/>
            <person name="Matsuura K."/>
            <person name="Barry K."/>
            <person name="Labutti K."/>
            <person name="Kuo R."/>
            <person name="Ohm R.A."/>
            <person name="Bhattacharya S.S."/>
            <person name="Shirouzu T."/>
            <person name="Yoshinaga Y."/>
            <person name="Martin F.M."/>
            <person name="Grigoriev I.V."/>
            <person name="Hibbett D.S."/>
        </authorList>
    </citation>
    <scope>NUCLEOTIDE SEQUENCE [LARGE SCALE GENOMIC DNA]</scope>
    <source>
        <strain evidence="1 2">HHB12733</strain>
    </source>
</reference>
<dbReference type="Proteomes" id="UP000076842">
    <property type="component" value="Unassembled WGS sequence"/>
</dbReference>
<dbReference type="AlphaFoldDB" id="A0A165DVZ5"/>
<name>A0A165DVZ5_9BASI</name>
<organism evidence="1 2">
    <name type="scientific">Calocera cornea HHB12733</name>
    <dbReference type="NCBI Taxonomy" id="1353952"/>
    <lineage>
        <taxon>Eukaryota</taxon>
        <taxon>Fungi</taxon>
        <taxon>Dikarya</taxon>
        <taxon>Basidiomycota</taxon>
        <taxon>Agaricomycotina</taxon>
        <taxon>Dacrymycetes</taxon>
        <taxon>Dacrymycetales</taxon>
        <taxon>Dacrymycetaceae</taxon>
        <taxon>Calocera</taxon>
    </lineage>
</organism>
<dbReference type="InParanoid" id="A0A165DVZ5"/>
<gene>
    <name evidence="1" type="ORF">CALCODRAFT_500918</name>
</gene>
<keyword evidence="2" id="KW-1185">Reference proteome</keyword>
<sequence>MDIKSTRSSIDELRPLTHHQAGSQPRITEVRVCQEGTLLKHFFLVLSISDAPGWTTSFIVYEVDQLDRGDAGGFLEPVHTASRSCTCHAASTRWADVMSKRGKVITLHALPLHYSDGFTPTAFLDLAAQIQQRQHKLGQSDVQCRSFTDLVWRAVHTQVEVPLPSMAAQPRWGRISHSSRISDEAIAALVRMSQQVARGEKGLGNEDENRSEYGLCDFDIVEL</sequence>